<dbReference type="Proteomes" id="UP000218598">
    <property type="component" value="Unassembled WGS sequence"/>
</dbReference>
<keyword evidence="1" id="KW-0812">Transmembrane</keyword>
<evidence type="ECO:0000313" key="2">
    <source>
        <dbReference type="EMBL" id="PCC37802.1"/>
    </source>
</evidence>
<feature type="transmembrane region" description="Helical" evidence="1">
    <location>
        <begin position="69"/>
        <end position="91"/>
    </location>
</feature>
<dbReference type="EMBL" id="NRGR01000037">
    <property type="protein sequence ID" value="PCC37802.1"/>
    <property type="molecule type" value="Genomic_DNA"/>
</dbReference>
<dbReference type="AlphaFoldDB" id="A0A2A3YDF3"/>
<evidence type="ECO:0000313" key="3">
    <source>
        <dbReference type="Proteomes" id="UP000218598"/>
    </source>
</evidence>
<gene>
    <name evidence="2" type="ORF">CIK66_17450</name>
</gene>
<accession>A0A2A3YDF3</accession>
<organism evidence="2 3">
    <name type="scientific">Brachybacterium alimentarium</name>
    <dbReference type="NCBI Taxonomy" id="47845"/>
    <lineage>
        <taxon>Bacteria</taxon>
        <taxon>Bacillati</taxon>
        <taxon>Actinomycetota</taxon>
        <taxon>Actinomycetes</taxon>
        <taxon>Micrococcales</taxon>
        <taxon>Dermabacteraceae</taxon>
        <taxon>Brachybacterium</taxon>
    </lineage>
</organism>
<comment type="caution">
    <text evidence="2">The sequence shown here is derived from an EMBL/GenBank/DDBJ whole genome shotgun (WGS) entry which is preliminary data.</text>
</comment>
<sequence length="157" mass="17363">MNDEQTADREVYLYNLTDMTGKAAQAERRSVHFTLEMRRGTLIANVLAVLTSALVMLIAFPVVRLVPLVPFWAVVIPGSGAYIAVLAITLLRQRRGLRLSQWRAFYDKKRAQTGVFIQCGAVVDPLSSTAVLITPSSTSNDARPDWDSDLILDEVNA</sequence>
<dbReference type="RefSeq" id="WP_096197887.1">
    <property type="nucleotide sequence ID" value="NZ_JBQQNQ010000064.1"/>
</dbReference>
<keyword evidence="1" id="KW-1133">Transmembrane helix</keyword>
<reference evidence="2 3" key="1">
    <citation type="journal article" date="2017" name="Elife">
        <title>Extensive horizontal gene transfer in cheese-associated bacteria.</title>
        <authorList>
            <person name="Bonham K.S."/>
            <person name="Wolfe B.E."/>
            <person name="Dutton R.J."/>
        </authorList>
    </citation>
    <scope>NUCLEOTIDE SEQUENCE [LARGE SCALE GENOMIC DNA]</scope>
    <source>
        <strain evidence="2 3">341_9</strain>
    </source>
</reference>
<feature type="transmembrane region" description="Helical" evidence="1">
    <location>
        <begin position="42"/>
        <end position="63"/>
    </location>
</feature>
<proteinExistence type="predicted"/>
<keyword evidence="1" id="KW-0472">Membrane</keyword>
<protein>
    <submittedName>
        <fullName evidence="2">Uncharacterized protein</fullName>
    </submittedName>
</protein>
<name>A0A2A3YDF3_9MICO</name>
<keyword evidence="3" id="KW-1185">Reference proteome</keyword>
<evidence type="ECO:0000256" key="1">
    <source>
        <dbReference type="SAM" id="Phobius"/>
    </source>
</evidence>